<gene>
    <name evidence="2" type="ORF">CBRE1094_LOCUS28056</name>
</gene>
<reference evidence="2" key="1">
    <citation type="submission" date="2021-01" db="EMBL/GenBank/DDBJ databases">
        <authorList>
            <person name="Corre E."/>
            <person name="Pelletier E."/>
            <person name="Niang G."/>
            <person name="Scheremetjew M."/>
            <person name="Finn R."/>
            <person name="Kale V."/>
            <person name="Holt S."/>
            <person name="Cochrane G."/>
            <person name="Meng A."/>
            <person name="Brown T."/>
            <person name="Cohen L."/>
        </authorList>
    </citation>
    <scope>NUCLEOTIDE SEQUENCE</scope>
    <source>
        <strain evidence="2">UTEX LB 985</strain>
    </source>
</reference>
<feature type="region of interest" description="Disordered" evidence="1">
    <location>
        <begin position="60"/>
        <end position="110"/>
    </location>
</feature>
<proteinExistence type="predicted"/>
<organism evidence="2">
    <name type="scientific">Haptolina brevifila</name>
    <dbReference type="NCBI Taxonomy" id="156173"/>
    <lineage>
        <taxon>Eukaryota</taxon>
        <taxon>Haptista</taxon>
        <taxon>Haptophyta</taxon>
        <taxon>Prymnesiophyceae</taxon>
        <taxon>Prymnesiales</taxon>
        <taxon>Prymnesiaceae</taxon>
        <taxon>Haptolina</taxon>
    </lineage>
</organism>
<name>A0A7S2HNC9_9EUKA</name>
<sequence>MFCLVLPSQVPLTSVLRIITSDLLQSGAAGPYVAVLNSLLEGRPLDAAMPGAQLTPSSSAAHASVFRAGHGRTPAPLAPGSMDPAAALPRDASASSHAHAHTHTHTSSVYDEEEVVSFGYEGGALSKQA</sequence>
<evidence type="ECO:0000256" key="1">
    <source>
        <dbReference type="SAM" id="MobiDB-lite"/>
    </source>
</evidence>
<dbReference type="AlphaFoldDB" id="A0A7S2HNC9"/>
<accession>A0A7S2HNC9</accession>
<dbReference type="EMBL" id="HBGU01051468">
    <property type="protein sequence ID" value="CAD9495681.1"/>
    <property type="molecule type" value="Transcribed_RNA"/>
</dbReference>
<protein>
    <submittedName>
        <fullName evidence="2">Uncharacterized protein</fullName>
    </submittedName>
</protein>
<evidence type="ECO:0000313" key="2">
    <source>
        <dbReference type="EMBL" id="CAD9495681.1"/>
    </source>
</evidence>